<evidence type="ECO:0000256" key="1">
    <source>
        <dbReference type="SAM" id="Phobius"/>
    </source>
</evidence>
<keyword evidence="1" id="KW-0472">Membrane</keyword>
<comment type="caution">
    <text evidence="2">The sequence shown here is derived from an EMBL/GenBank/DDBJ whole genome shotgun (WGS) entry which is preliminary data.</text>
</comment>
<keyword evidence="3" id="KW-1185">Reference proteome</keyword>
<evidence type="ECO:0000313" key="3">
    <source>
        <dbReference type="Proteomes" id="UP001209540"/>
    </source>
</evidence>
<reference evidence="2" key="1">
    <citation type="journal article" date="2022" name="IScience">
        <title>Evolution of zygomycete secretomes and the origins of terrestrial fungal ecologies.</title>
        <authorList>
            <person name="Chang Y."/>
            <person name="Wang Y."/>
            <person name="Mondo S."/>
            <person name="Ahrendt S."/>
            <person name="Andreopoulos W."/>
            <person name="Barry K."/>
            <person name="Beard J."/>
            <person name="Benny G.L."/>
            <person name="Blankenship S."/>
            <person name="Bonito G."/>
            <person name="Cuomo C."/>
            <person name="Desiro A."/>
            <person name="Gervers K.A."/>
            <person name="Hundley H."/>
            <person name="Kuo A."/>
            <person name="LaButti K."/>
            <person name="Lang B.F."/>
            <person name="Lipzen A."/>
            <person name="O'Donnell K."/>
            <person name="Pangilinan J."/>
            <person name="Reynolds N."/>
            <person name="Sandor L."/>
            <person name="Smith M.E."/>
            <person name="Tsang A."/>
            <person name="Grigoriev I.V."/>
            <person name="Stajich J.E."/>
            <person name="Spatafora J.W."/>
        </authorList>
    </citation>
    <scope>NUCLEOTIDE SEQUENCE</scope>
    <source>
        <strain evidence="2">RSA 2281</strain>
    </source>
</reference>
<dbReference type="EMBL" id="JAIXMP010000025">
    <property type="protein sequence ID" value="KAI9253849.1"/>
    <property type="molecule type" value="Genomic_DNA"/>
</dbReference>
<sequence>MISFLYFLYIRYTCTSFFLLLKNFFITYIHIDIFYNTLHHSICPEIRVFVCVCGNMCLCYNLKRR</sequence>
<proteinExistence type="predicted"/>
<dbReference type="Proteomes" id="UP001209540">
    <property type="component" value="Unassembled WGS sequence"/>
</dbReference>
<evidence type="ECO:0000313" key="2">
    <source>
        <dbReference type="EMBL" id="KAI9253849.1"/>
    </source>
</evidence>
<keyword evidence="1" id="KW-0812">Transmembrane</keyword>
<organism evidence="2 3">
    <name type="scientific">Phascolomyces articulosus</name>
    <dbReference type="NCBI Taxonomy" id="60185"/>
    <lineage>
        <taxon>Eukaryota</taxon>
        <taxon>Fungi</taxon>
        <taxon>Fungi incertae sedis</taxon>
        <taxon>Mucoromycota</taxon>
        <taxon>Mucoromycotina</taxon>
        <taxon>Mucoromycetes</taxon>
        <taxon>Mucorales</taxon>
        <taxon>Lichtheimiaceae</taxon>
        <taxon>Phascolomyces</taxon>
    </lineage>
</organism>
<name>A0AAD5PB25_9FUNG</name>
<feature type="transmembrane region" description="Helical" evidence="1">
    <location>
        <begin position="12"/>
        <end position="31"/>
    </location>
</feature>
<protein>
    <submittedName>
        <fullName evidence="2">Uncharacterized protein</fullName>
    </submittedName>
</protein>
<dbReference type="AlphaFoldDB" id="A0AAD5PB25"/>
<keyword evidence="1" id="KW-1133">Transmembrane helix</keyword>
<accession>A0AAD5PB25</accession>
<gene>
    <name evidence="2" type="ORF">BDA99DRAFT_519138</name>
</gene>
<reference evidence="2" key="2">
    <citation type="submission" date="2023-02" db="EMBL/GenBank/DDBJ databases">
        <authorList>
            <consortium name="DOE Joint Genome Institute"/>
            <person name="Mondo S.J."/>
            <person name="Chang Y."/>
            <person name="Wang Y."/>
            <person name="Ahrendt S."/>
            <person name="Andreopoulos W."/>
            <person name="Barry K."/>
            <person name="Beard J."/>
            <person name="Benny G.L."/>
            <person name="Blankenship S."/>
            <person name="Bonito G."/>
            <person name="Cuomo C."/>
            <person name="Desiro A."/>
            <person name="Gervers K.A."/>
            <person name="Hundley H."/>
            <person name="Kuo A."/>
            <person name="LaButti K."/>
            <person name="Lang B.F."/>
            <person name="Lipzen A."/>
            <person name="O'Donnell K."/>
            <person name="Pangilinan J."/>
            <person name="Reynolds N."/>
            <person name="Sandor L."/>
            <person name="Smith M.W."/>
            <person name="Tsang A."/>
            <person name="Grigoriev I.V."/>
            <person name="Stajich J.E."/>
            <person name="Spatafora J.W."/>
        </authorList>
    </citation>
    <scope>NUCLEOTIDE SEQUENCE</scope>
    <source>
        <strain evidence="2">RSA 2281</strain>
    </source>
</reference>